<proteinExistence type="predicted"/>
<dbReference type="AlphaFoldDB" id="A0A2T3J077"/>
<evidence type="ECO:0000313" key="2">
    <source>
        <dbReference type="Proteomes" id="UP000241222"/>
    </source>
</evidence>
<protein>
    <recommendedName>
        <fullName evidence="3">DUF2913 domain-containing protein</fullName>
    </recommendedName>
</protein>
<sequence length="216" mass="24468">MATFYQEIYKVVSQGLQELVDSQQAGKTPKNPVSETLYLNAWVTKVIKQQRYEHVVAKTLVAWQKQARSMGKNAQLKSQFEQIKACYEGIPHEGEIANTLSDAQLKAFYEQLEEQDWLVTTEHEVNRKVTHHTDGQASLVVCSTQYAAAFDEAGEMVKPLSLFVRGDARALIDVAYGQGLLLYKVTDYKSIVKYHGEYKLFPRNAGTHLPELPTQK</sequence>
<accession>A0A2T3J077</accession>
<dbReference type="RefSeq" id="WP_107348769.1">
    <property type="nucleotide sequence ID" value="NZ_PYMH01000003.1"/>
</dbReference>
<gene>
    <name evidence="1" type="ORF">C9I99_10195</name>
</gene>
<keyword evidence="2" id="KW-1185">Reference proteome</keyword>
<evidence type="ECO:0000313" key="1">
    <source>
        <dbReference type="EMBL" id="PSU34343.1"/>
    </source>
</evidence>
<dbReference type="InterPro" id="IPR021316">
    <property type="entry name" value="DUF2913"/>
</dbReference>
<evidence type="ECO:0008006" key="3">
    <source>
        <dbReference type="Google" id="ProtNLM"/>
    </source>
</evidence>
<dbReference type="Proteomes" id="UP000241222">
    <property type="component" value="Unassembled WGS sequence"/>
</dbReference>
<dbReference type="EMBL" id="PYMH01000003">
    <property type="protein sequence ID" value="PSU34343.1"/>
    <property type="molecule type" value="Genomic_DNA"/>
</dbReference>
<comment type="caution">
    <text evidence="1">The sequence shown here is derived from an EMBL/GenBank/DDBJ whole genome shotgun (WGS) entry which is preliminary data.</text>
</comment>
<organism evidence="1 2">
    <name type="scientific">Photobacterium lutimaris</name>
    <dbReference type="NCBI Taxonomy" id="388278"/>
    <lineage>
        <taxon>Bacteria</taxon>
        <taxon>Pseudomonadati</taxon>
        <taxon>Pseudomonadota</taxon>
        <taxon>Gammaproteobacteria</taxon>
        <taxon>Vibrionales</taxon>
        <taxon>Vibrionaceae</taxon>
        <taxon>Photobacterium</taxon>
    </lineage>
</organism>
<dbReference type="Pfam" id="PF11140">
    <property type="entry name" value="DUF2913"/>
    <property type="match status" value="1"/>
</dbReference>
<reference evidence="1 2" key="1">
    <citation type="submission" date="2018-03" db="EMBL/GenBank/DDBJ databases">
        <title>Whole genome sequencing of Histamine producing bacteria.</title>
        <authorList>
            <person name="Butler K."/>
        </authorList>
    </citation>
    <scope>NUCLEOTIDE SEQUENCE [LARGE SCALE GENOMIC DNA]</scope>
    <source>
        <strain evidence="1 2">JCM 13586</strain>
    </source>
</reference>
<name>A0A2T3J077_9GAMM</name>
<dbReference type="OrthoDB" id="5814407at2"/>